<dbReference type="InterPro" id="IPR050274">
    <property type="entry name" value="Nuclear_hormone_rcpt_NR2"/>
</dbReference>
<evidence type="ECO:0000259" key="10">
    <source>
        <dbReference type="PROSITE" id="PS51030"/>
    </source>
</evidence>
<protein>
    <submittedName>
        <fullName evidence="12">Photoreceptor-specific nuclear receptor-like</fullName>
    </submittedName>
</protein>
<feature type="domain" description="Nuclear receptor" evidence="10">
    <location>
        <begin position="126"/>
        <end position="198"/>
    </location>
</feature>
<reference evidence="12" key="1">
    <citation type="submission" date="2025-08" db="UniProtKB">
        <authorList>
            <consortium name="RefSeq"/>
        </authorList>
    </citation>
    <scope>IDENTIFICATION</scope>
</reference>
<evidence type="ECO:0000256" key="6">
    <source>
        <dbReference type="ARBA" id="ARBA00023163"/>
    </source>
</evidence>
<proteinExistence type="predicted"/>
<name>A0ABM1VZN1_APLCA</name>
<dbReference type="PROSITE" id="PS00031">
    <property type="entry name" value="NUCLEAR_REC_DBD_1"/>
    <property type="match status" value="1"/>
</dbReference>
<dbReference type="InterPro" id="IPR001628">
    <property type="entry name" value="Znf_hrmn_rcpt"/>
</dbReference>
<keyword evidence="2" id="KW-0863">Zinc-finger</keyword>
<feature type="non-terminal residue" evidence="12">
    <location>
        <position position="198"/>
    </location>
</feature>
<evidence type="ECO:0000256" key="9">
    <source>
        <dbReference type="SAM" id="MobiDB-lite"/>
    </source>
</evidence>
<dbReference type="Gene3D" id="3.30.50.10">
    <property type="entry name" value="Erythroid Transcription Factor GATA-1, subunit A"/>
    <property type="match status" value="1"/>
</dbReference>
<keyword evidence="3" id="KW-0862">Zinc</keyword>
<gene>
    <name evidence="12" type="primary">LOC106012891</name>
</gene>
<dbReference type="Proteomes" id="UP000694888">
    <property type="component" value="Unplaced"/>
</dbReference>
<keyword evidence="8" id="KW-0539">Nucleus</keyword>
<evidence type="ECO:0000256" key="3">
    <source>
        <dbReference type="ARBA" id="ARBA00022833"/>
    </source>
</evidence>
<accession>A0ABM1VZN1</accession>
<evidence type="ECO:0000256" key="1">
    <source>
        <dbReference type="ARBA" id="ARBA00022723"/>
    </source>
</evidence>
<dbReference type="PRINTS" id="PR00047">
    <property type="entry name" value="STROIDFINGER"/>
</dbReference>
<evidence type="ECO:0000256" key="4">
    <source>
        <dbReference type="ARBA" id="ARBA00023015"/>
    </source>
</evidence>
<dbReference type="InterPro" id="IPR013088">
    <property type="entry name" value="Znf_NHR/GATA"/>
</dbReference>
<dbReference type="RefSeq" id="XP_035827874.1">
    <property type="nucleotide sequence ID" value="XM_035971981.1"/>
</dbReference>
<evidence type="ECO:0000256" key="2">
    <source>
        <dbReference type="ARBA" id="ARBA00022771"/>
    </source>
</evidence>
<dbReference type="GeneID" id="106012891"/>
<feature type="region of interest" description="Disordered" evidence="9">
    <location>
        <begin position="32"/>
        <end position="85"/>
    </location>
</feature>
<dbReference type="PROSITE" id="PS51030">
    <property type="entry name" value="NUCLEAR_REC_DBD_2"/>
    <property type="match status" value="1"/>
</dbReference>
<dbReference type="Pfam" id="PF00105">
    <property type="entry name" value="zf-C4"/>
    <property type="match status" value="1"/>
</dbReference>
<sequence>MTAVATNMFQEQNEKLDVRGFEHHGMAPYPLTPSSQSVFTPQPIDMHCPSRGRTGSRTPSPRRSPRGDSPVTVSVTKSPSPNTSCTSLTTEVCAVGSPAGSDVSLSPSPGGGPIKKNTPGMWAAGGLLCVVCGDTSSGKHYGILACNGCSGFFKRSVRRKLIYRCQAGTGLCTVDKAHRNQCQACRLKKCIQMGMNKD</sequence>
<evidence type="ECO:0000256" key="5">
    <source>
        <dbReference type="ARBA" id="ARBA00023125"/>
    </source>
</evidence>
<keyword evidence="4" id="KW-0805">Transcription regulation</keyword>
<organism evidence="11 12">
    <name type="scientific">Aplysia californica</name>
    <name type="common">California sea hare</name>
    <dbReference type="NCBI Taxonomy" id="6500"/>
    <lineage>
        <taxon>Eukaryota</taxon>
        <taxon>Metazoa</taxon>
        <taxon>Spiralia</taxon>
        <taxon>Lophotrochozoa</taxon>
        <taxon>Mollusca</taxon>
        <taxon>Gastropoda</taxon>
        <taxon>Heterobranchia</taxon>
        <taxon>Euthyneura</taxon>
        <taxon>Tectipleura</taxon>
        <taxon>Aplysiida</taxon>
        <taxon>Aplysioidea</taxon>
        <taxon>Aplysiidae</taxon>
        <taxon>Aplysia</taxon>
    </lineage>
</organism>
<evidence type="ECO:0000256" key="7">
    <source>
        <dbReference type="ARBA" id="ARBA00023170"/>
    </source>
</evidence>
<keyword evidence="6" id="KW-0804">Transcription</keyword>
<keyword evidence="7" id="KW-0675">Receptor</keyword>
<keyword evidence="5" id="KW-0238">DNA-binding</keyword>
<evidence type="ECO:0000313" key="11">
    <source>
        <dbReference type="Proteomes" id="UP000694888"/>
    </source>
</evidence>
<dbReference type="SUPFAM" id="SSF57716">
    <property type="entry name" value="Glucocorticoid receptor-like (DNA-binding domain)"/>
    <property type="match status" value="1"/>
</dbReference>
<evidence type="ECO:0000256" key="8">
    <source>
        <dbReference type="ARBA" id="ARBA00023242"/>
    </source>
</evidence>
<evidence type="ECO:0000313" key="12">
    <source>
        <dbReference type="RefSeq" id="XP_035827874.1"/>
    </source>
</evidence>
<keyword evidence="11" id="KW-1185">Reference proteome</keyword>
<dbReference type="SMART" id="SM00399">
    <property type="entry name" value="ZnF_C4"/>
    <property type="match status" value="1"/>
</dbReference>
<feature type="compositionally biased region" description="Low complexity" evidence="9">
    <location>
        <begin position="49"/>
        <end position="84"/>
    </location>
</feature>
<keyword evidence="1" id="KW-0479">Metal-binding</keyword>
<dbReference type="PANTHER" id="PTHR24083">
    <property type="entry name" value="NUCLEAR HORMONE RECEPTOR"/>
    <property type="match status" value="1"/>
</dbReference>